<feature type="domain" description="Thiolase N-terminal" evidence="2">
    <location>
        <begin position="11"/>
        <end position="219"/>
    </location>
</feature>
<dbReference type="InterPro" id="IPR055140">
    <property type="entry name" value="Thiolase_C_2"/>
</dbReference>
<evidence type="ECO:0000259" key="3">
    <source>
        <dbReference type="Pfam" id="PF22691"/>
    </source>
</evidence>
<dbReference type="EMBL" id="CP091871">
    <property type="protein sequence ID" value="WEU41032.1"/>
    <property type="molecule type" value="Genomic_DNA"/>
</dbReference>
<proteinExistence type="predicted"/>
<protein>
    <submittedName>
        <fullName evidence="4">Thiolase domain-containing protein</fullName>
    </submittedName>
</protein>
<dbReference type="PANTHER" id="PTHR42870">
    <property type="entry name" value="ACETYL-COA C-ACETYLTRANSFERASE"/>
    <property type="match status" value="1"/>
</dbReference>
<evidence type="ECO:0000256" key="1">
    <source>
        <dbReference type="ARBA" id="ARBA00023229"/>
    </source>
</evidence>
<name>A0AAF0D3G6_ODILC</name>
<dbReference type="GO" id="GO:0008299">
    <property type="term" value="P:isoprenoid biosynthetic process"/>
    <property type="evidence" value="ECO:0007669"/>
    <property type="project" value="UniProtKB-KW"/>
</dbReference>
<dbReference type="SUPFAM" id="SSF53901">
    <property type="entry name" value="Thiolase-like"/>
    <property type="match status" value="2"/>
</dbReference>
<reference evidence="4" key="1">
    <citation type="journal article" date="2017" name="Nature">
        <title>Asgard archaea illuminate the origin of eukaryotic cellular complexity.</title>
        <authorList>
            <person name="Zaremba-Niedzwiedzka K."/>
            <person name="Caceres E.F."/>
            <person name="Saw J.H."/>
            <person name="Backstrom D."/>
            <person name="Juzokaite L."/>
            <person name="Vancaester E."/>
            <person name="Seitz K.W."/>
            <person name="Anantharaman K."/>
            <person name="Starnawski P."/>
            <person name="Kjeldsen K.U."/>
            <person name="Scott M.B."/>
            <person name="Nunoura T."/>
            <person name="Banfield J.F."/>
            <person name="Schramm A."/>
            <person name="Baker B.J."/>
            <person name="Spang A."/>
            <person name="Ettema T.J.G."/>
        </authorList>
    </citation>
    <scope>NUCLEOTIDE SEQUENCE</scope>
    <source>
        <strain evidence="4">LCB_4</strain>
    </source>
</reference>
<dbReference type="AlphaFoldDB" id="A0AAF0D3G6"/>
<dbReference type="Proteomes" id="UP000186851">
    <property type="component" value="Chromosome"/>
</dbReference>
<dbReference type="InterPro" id="IPR020616">
    <property type="entry name" value="Thiolase_N"/>
</dbReference>
<keyword evidence="1" id="KW-0414">Isoprene biosynthesis</keyword>
<reference evidence="4" key="2">
    <citation type="journal article" date="2022" name="Nat. Microbiol.">
        <title>A closed Candidatus Odinarchaeum chromosome exposes Asgard archaeal viruses.</title>
        <authorList>
            <person name="Tamarit D."/>
            <person name="Caceres E.F."/>
            <person name="Krupovic M."/>
            <person name="Nijland R."/>
            <person name="Eme L."/>
            <person name="Robinson N.P."/>
            <person name="Ettema T.J.G."/>
        </authorList>
    </citation>
    <scope>NUCLEOTIDE SEQUENCE</scope>
    <source>
        <strain evidence="4">LCB_4</strain>
    </source>
</reference>
<dbReference type="GO" id="GO:0016747">
    <property type="term" value="F:acyltransferase activity, transferring groups other than amino-acyl groups"/>
    <property type="evidence" value="ECO:0007669"/>
    <property type="project" value="InterPro"/>
</dbReference>
<evidence type="ECO:0000313" key="5">
    <source>
        <dbReference type="Proteomes" id="UP000186851"/>
    </source>
</evidence>
<organism evidence="4 5">
    <name type="scientific">Odinarchaeota yellowstonii (strain LCB_4)</name>
    <dbReference type="NCBI Taxonomy" id="1841599"/>
    <lineage>
        <taxon>Archaea</taxon>
        <taxon>Promethearchaeati</taxon>
        <taxon>Candidatus Odinarchaeota</taxon>
        <taxon>Candidatus Odinarchaeia</taxon>
        <taxon>Candidatus Odinarchaeales</taxon>
        <taxon>Candidatus Odinarchaeaceae</taxon>
        <taxon>Candidatus Odinarchaeum</taxon>
    </lineage>
</organism>
<dbReference type="KEGG" id="oyw:OdinLCB4_003810"/>
<dbReference type="CDD" id="cd00829">
    <property type="entry name" value="SCP-x_thiolase"/>
    <property type="match status" value="1"/>
</dbReference>
<dbReference type="NCBIfam" id="NF004720">
    <property type="entry name" value="PRK06064.1"/>
    <property type="match status" value="1"/>
</dbReference>
<dbReference type="PANTHER" id="PTHR42870:SF6">
    <property type="entry name" value="ACETYL-COA C-ACYLTRANSFERASE"/>
    <property type="match status" value="1"/>
</dbReference>
<dbReference type="PIRSF" id="PIRSF000429">
    <property type="entry name" value="Ac-CoA_Ac_transf"/>
    <property type="match status" value="1"/>
</dbReference>
<dbReference type="InterPro" id="IPR016039">
    <property type="entry name" value="Thiolase-like"/>
</dbReference>
<dbReference type="Pfam" id="PF00108">
    <property type="entry name" value="Thiolase_N"/>
    <property type="match status" value="1"/>
</dbReference>
<evidence type="ECO:0000313" key="4">
    <source>
        <dbReference type="EMBL" id="WEU41032.1"/>
    </source>
</evidence>
<dbReference type="Gene3D" id="3.40.47.10">
    <property type="match status" value="1"/>
</dbReference>
<dbReference type="InterPro" id="IPR002155">
    <property type="entry name" value="Thiolase"/>
</dbReference>
<dbReference type="Pfam" id="PF22691">
    <property type="entry name" value="Thiolase_C_1"/>
    <property type="match status" value="1"/>
</dbReference>
<accession>A0AAF0D3G6</accession>
<feature type="domain" description="Thiolase C-terminal" evidence="3">
    <location>
        <begin position="238"/>
        <end position="383"/>
    </location>
</feature>
<evidence type="ECO:0000259" key="2">
    <source>
        <dbReference type="Pfam" id="PF00108"/>
    </source>
</evidence>
<sequence length="384" mass="41233">MRDVAIIGVGLTKVDMHFDKSIRDLFKEAVTKALDDAFNPDIEAAYIGNMAADEFNNQKNISSLLVDFSGLNNIPATRIETGESSGGSAIIAGFNDVASGLHDFVLVGGVEKMSEVVSTEAESILSLGMFHEYETIQGLSPEGAAALVMRLYMHRYNVREEDIALLAQQDHKNAVSNPYAQLRFEVTLESITKARLIADPITLMHCAPLGDGAAALILCPLEKAKKITDTPIHIAGIGQASDTLGLTQREDLLDFKSIRLAADKAYKMAKIKPEEVQVAEIFDSYTIYGLLALEELGFAQRGEAANMLREGSFSKNGAKPVNISGGLKARGHPIGATGVYQTAEIALTLRGDAQLKIDSTPEIGLAQTLSGAGVNSTVQILRRV</sequence>
<gene>
    <name evidence="4" type="ORF">OdinLCB4_003810</name>
</gene>